<accession>A0A1Q3B3A3</accession>
<organism evidence="1 2">
    <name type="scientific">Cephalotus follicularis</name>
    <name type="common">Albany pitcher plant</name>
    <dbReference type="NCBI Taxonomy" id="3775"/>
    <lineage>
        <taxon>Eukaryota</taxon>
        <taxon>Viridiplantae</taxon>
        <taxon>Streptophyta</taxon>
        <taxon>Embryophyta</taxon>
        <taxon>Tracheophyta</taxon>
        <taxon>Spermatophyta</taxon>
        <taxon>Magnoliopsida</taxon>
        <taxon>eudicotyledons</taxon>
        <taxon>Gunneridae</taxon>
        <taxon>Pentapetalae</taxon>
        <taxon>rosids</taxon>
        <taxon>fabids</taxon>
        <taxon>Oxalidales</taxon>
        <taxon>Cephalotaceae</taxon>
        <taxon>Cephalotus</taxon>
    </lineage>
</organism>
<name>A0A1Q3B3A3_CEPFO</name>
<proteinExistence type="predicted"/>
<dbReference type="GO" id="GO:0005730">
    <property type="term" value="C:nucleolus"/>
    <property type="evidence" value="ECO:0007669"/>
    <property type="project" value="TreeGrafter"/>
</dbReference>
<sequence length="207" mass="22761">MSSVKPNDDLKLSEKPKTAAGLTALVENTVTVFKEEEEDIEINLRRSPENVPVRVNNTSCSSAGSGSGDFHQMVIKKTTQQATWPIQDSDISTSKRKYLIGGTQLNSKKGKKGGKVGGASALSLSIERLLLAFETRNTAKSAADRAFNIEACMEVLNVMPGVPPGGELWCFATRLFMNKNKREMFLVLNDDLRLVWLNNEQLTEGKI</sequence>
<dbReference type="EMBL" id="BDDD01000252">
    <property type="protein sequence ID" value="GAV62303.1"/>
    <property type="molecule type" value="Genomic_DNA"/>
</dbReference>
<dbReference type="STRING" id="3775.A0A1Q3B3A3"/>
<protein>
    <submittedName>
        <fullName evidence="1">DUF1168 domain-containing protein</fullName>
    </submittedName>
</protein>
<dbReference type="PANTHER" id="PTHR13507">
    <property type="entry name" value="PRKR-INTERACTING PROTEIN 1"/>
    <property type="match status" value="1"/>
</dbReference>
<dbReference type="GO" id="GO:0003725">
    <property type="term" value="F:double-stranded RNA binding"/>
    <property type="evidence" value="ECO:0007669"/>
    <property type="project" value="InterPro"/>
</dbReference>
<evidence type="ECO:0000313" key="2">
    <source>
        <dbReference type="Proteomes" id="UP000187406"/>
    </source>
</evidence>
<gene>
    <name evidence="1" type="ORF">CFOL_v3_05827</name>
</gene>
<dbReference type="Proteomes" id="UP000187406">
    <property type="component" value="Unassembled WGS sequence"/>
</dbReference>
<keyword evidence="2" id="KW-1185">Reference proteome</keyword>
<reference evidence="2" key="1">
    <citation type="submission" date="2016-04" db="EMBL/GenBank/DDBJ databases">
        <title>Cephalotus genome sequencing.</title>
        <authorList>
            <person name="Fukushima K."/>
            <person name="Hasebe M."/>
            <person name="Fang X."/>
        </authorList>
    </citation>
    <scope>NUCLEOTIDE SEQUENCE [LARGE SCALE GENOMIC DNA]</scope>
    <source>
        <strain evidence="2">cv. St1</strain>
    </source>
</reference>
<dbReference type="AlphaFoldDB" id="A0A1Q3B3A3"/>
<dbReference type="OrthoDB" id="10067079at2759"/>
<dbReference type="InParanoid" id="A0A1Q3B3A3"/>
<evidence type="ECO:0000313" key="1">
    <source>
        <dbReference type="EMBL" id="GAV62303.1"/>
    </source>
</evidence>
<dbReference type="GO" id="GO:0004860">
    <property type="term" value="F:protein kinase inhibitor activity"/>
    <property type="evidence" value="ECO:0007669"/>
    <property type="project" value="TreeGrafter"/>
</dbReference>
<dbReference type="PANTHER" id="PTHR13507:SF0">
    <property type="entry name" value="PRKR-INTERACTING PROTEIN 1"/>
    <property type="match status" value="1"/>
</dbReference>
<dbReference type="InterPro" id="IPR009548">
    <property type="entry name" value="Prkrip1"/>
</dbReference>
<dbReference type="GO" id="GO:0019901">
    <property type="term" value="F:protein kinase binding"/>
    <property type="evidence" value="ECO:0007669"/>
    <property type="project" value="TreeGrafter"/>
</dbReference>
<comment type="caution">
    <text evidence="1">The sequence shown here is derived from an EMBL/GenBank/DDBJ whole genome shotgun (WGS) entry which is preliminary data.</text>
</comment>